<proteinExistence type="inferred from homology"/>
<keyword evidence="14" id="KW-1185">Reference proteome</keyword>
<evidence type="ECO:0000256" key="3">
    <source>
        <dbReference type="ARBA" id="ARBA00022448"/>
    </source>
</evidence>
<keyword evidence="3" id="KW-0813">Transport</keyword>
<keyword evidence="7 12" id="KW-0472">Membrane</keyword>
<feature type="transmembrane region" description="Helical" evidence="12">
    <location>
        <begin position="60"/>
        <end position="82"/>
    </location>
</feature>
<evidence type="ECO:0000256" key="8">
    <source>
        <dbReference type="ARBA" id="ARBA00023251"/>
    </source>
</evidence>
<dbReference type="Pfam" id="PF00893">
    <property type="entry name" value="Multi_Drug_Res"/>
    <property type="match status" value="1"/>
</dbReference>
<evidence type="ECO:0000256" key="12">
    <source>
        <dbReference type="SAM" id="Phobius"/>
    </source>
</evidence>
<dbReference type="PANTHER" id="PTHR30561:SF1">
    <property type="entry name" value="MULTIDRUG TRANSPORTER EMRE"/>
    <property type="match status" value="1"/>
</dbReference>
<evidence type="ECO:0000256" key="4">
    <source>
        <dbReference type="ARBA" id="ARBA00022475"/>
    </source>
</evidence>
<sequence length="109" mass="11372">MTTAYLYLGAAIAFEVLGTSLMKATDGFTRLWPTLACLAAYGVAFLTLSRSLRYGLAVGTAYAIWAGLGTALIVAIGTLFLHQPLTPAKIFAIALIVIGVVVLNLSGAH</sequence>
<dbReference type="Gene3D" id="1.10.3730.20">
    <property type="match status" value="1"/>
</dbReference>
<keyword evidence="8" id="KW-0046">Antibiotic resistance</keyword>
<protein>
    <recommendedName>
        <fullName evidence="10">Multidrug resistance protein Mmr</fullName>
    </recommendedName>
    <alternativeName>
        <fullName evidence="9">Multidrug resistance protein mmr</fullName>
    </alternativeName>
</protein>
<feature type="transmembrane region" description="Helical" evidence="12">
    <location>
        <begin position="28"/>
        <end position="48"/>
    </location>
</feature>
<evidence type="ECO:0000256" key="2">
    <source>
        <dbReference type="ARBA" id="ARBA00007822"/>
    </source>
</evidence>
<dbReference type="GO" id="GO:0046677">
    <property type="term" value="P:response to antibiotic"/>
    <property type="evidence" value="ECO:0007669"/>
    <property type="project" value="UniProtKB-KW"/>
</dbReference>
<organism evidence="13 14">
    <name type="scientific">Nocardia pulmonis</name>
    <dbReference type="NCBI Taxonomy" id="2951408"/>
    <lineage>
        <taxon>Bacteria</taxon>
        <taxon>Bacillati</taxon>
        <taxon>Actinomycetota</taxon>
        <taxon>Actinomycetes</taxon>
        <taxon>Mycobacteriales</taxon>
        <taxon>Nocardiaceae</taxon>
        <taxon>Nocardia</taxon>
    </lineage>
</organism>
<comment type="subcellular location">
    <subcellularLocation>
        <location evidence="1 11">Cell membrane</location>
        <topology evidence="1 11">Multi-pass membrane protein</topology>
    </subcellularLocation>
</comment>
<dbReference type="GO" id="GO:0022857">
    <property type="term" value="F:transmembrane transporter activity"/>
    <property type="evidence" value="ECO:0007669"/>
    <property type="project" value="InterPro"/>
</dbReference>
<name>A0A9X2EDP4_9NOCA</name>
<dbReference type="RefSeq" id="WP_251918772.1">
    <property type="nucleotide sequence ID" value="NZ_JAMRXG010000032.1"/>
</dbReference>
<evidence type="ECO:0000313" key="13">
    <source>
        <dbReference type="EMBL" id="MCM6778979.1"/>
    </source>
</evidence>
<dbReference type="Proteomes" id="UP001139157">
    <property type="component" value="Unassembled WGS sequence"/>
</dbReference>
<dbReference type="EMBL" id="JAMRXG010000032">
    <property type="protein sequence ID" value="MCM6778979.1"/>
    <property type="molecule type" value="Genomic_DNA"/>
</dbReference>
<dbReference type="PANTHER" id="PTHR30561">
    <property type="entry name" value="SMR FAMILY PROTON-DEPENDENT DRUG EFFLUX TRANSPORTER SUGE"/>
    <property type="match status" value="1"/>
</dbReference>
<feature type="transmembrane region" description="Helical" evidence="12">
    <location>
        <begin position="88"/>
        <end position="106"/>
    </location>
</feature>
<dbReference type="FunFam" id="1.10.3730.20:FF:000001">
    <property type="entry name" value="Quaternary ammonium compound resistance transporter SugE"/>
    <property type="match status" value="1"/>
</dbReference>
<keyword evidence="4" id="KW-1003">Cell membrane</keyword>
<evidence type="ECO:0000256" key="6">
    <source>
        <dbReference type="ARBA" id="ARBA00022989"/>
    </source>
</evidence>
<evidence type="ECO:0000256" key="1">
    <source>
        <dbReference type="ARBA" id="ARBA00004651"/>
    </source>
</evidence>
<keyword evidence="6 12" id="KW-1133">Transmembrane helix</keyword>
<comment type="caution">
    <text evidence="13">The sequence shown here is derived from an EMBL/GenBank/DDBJ whole genome shotgun (WGS) entry which is preliminary data.</text>
</comment>
<evidence type="ECO:0000256" key="7">
    <source>
        <dbReference type="ARBA" id="ARBA00023136"/>
    </source>
</evidence>
<evidence type="ECO:0000256" key="5">
    <source>
        <dbReference type="ARBA" id="ARBA00022692"/>
    </source>
</evidence>
<dbReference type="InterPro" id="IPR045324">
    <property type="entry name" value="Small_multidrug_res"/>
</dbReference>
<accession>A0A9X2EDP4</accession>
<dbReference type="InterPro" id="IPR000390">
    <property type="entry name" value="Small_drug/metabolite_transptr"/>
</dbReference>
<gene>
    <name evidence="13" type="ORF">NDR86_36435</name>
</gene>
<dbReference type="SUPFAM" id="SSF103481">
    <property type="entry name" value="Multidrug resistance efflux transporter EmrE"/>
    <property type="match status" value="1"/>
</dbReference>
<keyword evidence="5 11" id="KW-0812">Transmembrane</keyword>
<comment type="similarity">
    <text evidence="2">Belongs to the drug/metabolite transporter (DMT) superfamily. Small multidrug resistance (SMR) (TC 2.A.7.1) family. Mmr subfamily.</text>
</comment>
<evidence type="ECO:0000313" key="14">
    <source>
        <dbReference type="Proteomes" id="UP001139157"/>
    </source>
</evidence>
<dbReference type="GO" id="GO:0005886">
    <property type="term" value="C:plasma membrane"/>
    <property type="evidence" value="ECO:0007669"/>
    <property type="project" value="UniProtKB-SubCell"/>
</dbReference>
<dbReference type="InterPro" id="IPR037185">
    <property type="entry name" value="EmrE-like"/>
</dbReference>
<dbReference type="AlphaFoldDB" id="A0A9X2EDP4"/>
<evidence type="ECO:0000256" key="11">
    <source>
        <dbReference type="RuleBase" id="RU003942"/>
    </source>
</evidence>
<evidence type="ECO:0000256" key="9">
    <source>
        <dbReference type="ARBA" id="ARBA00071110"/>
    </source>
</evidence>
<evidence type="ECO:0000256" key="10">
    <source>
        <dbReference type="ARBA" id="ARBA00072627"/>
    </source>
</evidence>
<reference evidence="13" key="1">
    <citation type="submission" date="2022-06" db="EMBL/GenBank/DDBJ databases">
        <title>Novel species in genus nocardia.</title>
        <authorList>
            <person name="Li F."/>
        </authorList>
    </citation>
    <scope>NUCLEOTIDE SEQUENCE</scope>
    <source>
        <strain evidence="13">CDC141</strain>
    </source>
</reference>